<reference evidence="10" key="1">
    <citation type="submission" date="2021-01" db="UniProtKB">
        <authorList>
            <consortium name="EnsemblMetazoa"/>
        </authorList>
    </citation>
    <scope>IDENTIFICATION</scope>
</reference>
<protein>
    <recommendedName>
        <fullName evidence="9">Septin-type G domain-containing protein</fullName>
    </recommendedName>
</protein>
<evidence type="ECO:0000256" key="7">
    <source>
        <dbReference type="RuleBase" id="RU004560"/>
    </source>
</evidence>
<feature type="compositionally biased region" description="Polar residues" evidence="8">
    <location>
        <begin position="635"/>
        <end position="644"/>
    </location>
</feature>
<comment type="similarity">
    <text evidence="7">Belongs to the TRAFAC class TrmE-Era-EngA-EngB-Septin-like GTPase superfamily. Septin GTPase family.</text>
</comment>
<feature type="region of interest" description="Disordered" evidence="8">
    <location>
        <begin position="85"/>
        <end position="249"/>
    </location>
</feature>
<evidence type="ECO:0000256" key="6">
    <source>
        <dbReference type="ARBA" id="ARBA00023306"/>
    </source>
</evidence>
<dbReference type="OrthoDB" id="416553at2759"/>
<dbReference type="PROSITE" id="PS51719">
    <property type="entry name" value="G_SEPTIN"/>
    <property type="match status" value="1"/>
</dbReference>
<dbReference type="GO" id="GO:0032154">
    <property type="term" value="C:cleavage furrow"/>
    <property type="evidence" value="ECO:0007669"/>
    <property type="project" value="UniProtKB-SubCell"/>
</dbReference>
<feature type="region of interest" description="Disordered" evidence="8">
    <location>
        <begin position="12"/>
        <end position="59"/>
    </location>
</feature>
<feature type="compositionally biased region" description="Polar residues" evidence="8">
    <location>
        <begin position="219"/>
        <end position="229"/>
    </location>
</feature>
<dbReference type="GO" id="GO:0005856">
    <property type="term" value="C:cytoskeleton"/>
    <property type="evidence" value="ECO:0007669"/>
    <property type="project" value="UniProtKB-ARBA"/>
</dbReference>
<feature type="domain" description="Septin-type G" evidence="9">
    <location>
        <begin position="273"/>
        <end position="542"/>
    </location>
</feature>
<keyword evidence="3 7" id="KW-0547">Nucleotide-binding</keyword>
<name>A0A7M5WT98_9CNID</name>
<dbReference type="InterPro" id="IPR030379">
    <property type="entry name" value="G_SEPTIN_dom"/>
</dbReference>
<dbReference type="Proteomes" id="UP000594262">
    <property type="component" value="Unplaced"/>
</dbReference>
<dbReference type="InterPro" id="IPR027417">
    <property type="entry name" value="P-loop_NTPase"/>
</dbReference>
<keyword evidence="4" id="KW-0175">Coiled coil</keyword>
<evidence type="ECO:0000256" key="3">
    <source>
        <dbReference type="ARBA" id="ARBA00022741"/>
    </source>
</evidence>
<comment type="subcellular location">
    <subcellularLocation>
        <location evidence="1">Cleavage furrow</location>
    </subcellularLocation>
</comment>
<feature type="compositionally biased region" description="Basic and acidic residues" evidence="8">
    <location>
        <begin position="621"/>
        <end position="634"/>
    </location>
</feature>
<dbReference type="GO" id="GO:0051301">
    <property type="term" value="P:cell division"/>
    <property type="evidence" value="ECO:0007669"/>
    <property type="project" value="UniProtKB-KW"/>
</dbReference>
<dbReference type="AlphaFoldDB" id="A0A7M5WT98"/>
<dbReference type="GO" id="GO:0005525">
    <property type="term" value="F:GTP binding"/>
    <property type="evidence" value="ECO:0007669"/>
    <property type="project" value="UniProtKB-KW"/>
</dbReference>
<keyword evidence="5 7" id="KW-0342">GTP-binding</keyword>
<evidence type="ECO:0000313" key="10">
    <source>
        <dbReference type="EnsemblMetazoa" id="CLYHEMP012804.5"/>
    </source>
</evidence>
<feature type="compositionally biased region" description="Basic and acidic residues" evidence="8">
    <location>
        <begin position="104"/>
        <end position="114"/>
    </location>
</feature>
<evidence type="ECO:0000313" key="11">
    <source>
        <dbReference type="Proteomes" id="UP000594262"/>
    </source>
</evidence>
<feature type="compositionally biased region" description="Low complexity" evidence="8">
    <location>
        <begin position="184"/>
        <end position="198"/>
    </location>
</feature>
<feature type="compositionally biased region" description="Polar residues" evidence="8">
    <location>
        <begin position="93"/>
        <end position="103"/>
    </location>
</feature>
<evidence type="ECO:0000259" key="9">
    <source>
        <dbReference type="PROSITE" id="PS51719"/>
    </source>
</evidence>
<organism evidence="10 11">
    <name type="scientific">Clytia hemisphaerica</name>
    <dbReference type="NCBI Taxonomy" id="252671"/>
    <lineage>
        <taxon>Eukaryota</taxon>
        <taxon>Metazoa</taxon>
        <taxon>Cnidaria</taxon>
        <taxon>Hydrozoa</taxon>
        <taxon>Hydroidolina</taxon>
        <taxon>Leptothecata</taxon>
        <taxon>Obeliida</taxon>
        <taxon>Clytiidae</taxon>
        <taxon>Clytia</taxon>
    </lineage>
</organism>
<feature type="compositionally biased region" description="Basic residues" evidence="8">
    <location>
        <begin position="663"/>
        <end position="672"/>
    </location>
</feature>
<keyword evidence="6" id="KW-0131">Cell cycle</keyword>
<evidence type="ECO:0000256" key="5">
    <source>
        <dbReference type="ARBA" id="ARBA00023134"/>
    </source>
</evidence>
<proteinExistence type="inferred from homology"/>
<dbReference type="SUPFAM" id="SSF52540">
    <property type="entry name" value="P-loop containing nucleoside triphosphate hydrolases"/>
    <property type="match status" value="1"/>
</dbReference>
<evidence type="ECO:0000256" key="2">
    <source>
        <dbReference type="ARBA" id="ARBA00022618"/>
    </source>
</evidence>
<feature type="compositionally biased region" description="Low complexity" evidence="8">
    <location>
        <begin position="115"/>
        <end position="125"/>
    </location>
</feature>
<evidence type="ECO:0000256" key="8">
    <source>
        <dbReference type="SAM" id="MobiDB-lite"/>
    </source>
</evidence>
<evidence type="ECO:0000256" key="1">
    <source>
        <dbReference type="ARBA" id="ARBA00004626"/>
    </source>
</evidence>
<feature type="compositionally biased region" description="Low complexity" evidence="8">
    <location>
        <begin position="12"/>
        <end position="27"/>
    </location>
</feature>
<dbReference type="PANTHER" id="PTHR18884">
    <property type="entry name" value="SEPTIN"/>
    <property type="match status" value="1"/>
</dbReference>
<keyword evidence="2" id="KW-0132">Cell division</keyword>
<dbReference type="EnsemblMetazoa" id="CLYHEMT012804.5">
    <property type="protein sequence ID" value="CLYHEMP012804.5"/>
    <property type="gene ID" value="CLYHEMG012804"/>
</dbReference>
<dbReference type="FunFam" id="3.40.50.300:FF:000162">
    <property type="entry name" value="septin-7 isoform X1"/>
    <property type="match status" value="1"/>
</dbReference>
<evidence type="ECO:0000256" key="4">
    <source>
        <dbReference type="ARBA" id="ARBA00023054"/>
    </source>
</evidence>
<sequence length="672" mass="74839">MKSSWICWCKQQQQPVPVEQSSTPPSTIEEHQPMMAQSSTSSASIASTASVTPQQRTSVEEDLCKVCKSGLENSDTISELEKSLEASFDESVKTLSRKNSVEQTPRKESKESVSRKSSAASTATSDGSTPFRKRSITARMSDGLRNSGDKMKKGKLGNATAFIRKKKEKWRPSLNGSEDIHEGSSSSSPTLGPTGSKSDNSIGSPSPTTPRAPREILPQSPSDDGNSSIYDDGSEGSSVVDGGPATPTPKKGLENYVGFANLPNQVFRKSVKKGFQFTLMVVGESGLGKSTLINSLFLTDIYTSTVYEDAAAKFGKTMTVNASTFELKEGGVRLQLTVVDTPGFGDNIDNTDCWNSVIQNIEAKFEDYLNAESRVNRTTVQDTRVHCCLYFIAPTGHGLKPLDVEFMKKLHNKVNIVPVIAKADTLTGDECNRFKQQILKEIEDHQINIYRFPPLSDDESENDLAALRRIPFAVVGSNTVLEVGGKKIRGRKYPWGIVEVENIEHCDFIALRNLLIRTHMQDLIDVTNDVHYENFRSERLSVLTGGGNSITSAALNINPMEQIEREREDQEKKLKKMEQEMEQVFEMKVKEKKKKLKDSEAEFNRKFDVTMKTLEQTKKELEDKRRKFEEERNQFDNSQSAHNLDSSRSSSRSSLQKVADKDKKKKAKGGFF</sequence>
<dbReference type="CDD" id="cd01850">
    <property type="entry name" value="CDC_Septin"/>
    <property type="match status" value="1"/>
</dbReference>
<dbReference type="Gene3D" id="3.40.50.300">
    <property type="entry name" value="P-loop containing nucleotide triphosphate hydrolases"/>
    <property type="match status" value="1"/>
</dbReference>
<keyword evidence="11" id="KW-1185">Reference proteome</keyword>
<feature type="region of interest" description="Disordered" evidence="8">
    <location>
        <begin position="621"/>
        <end position="672"/>
    </location>
</feature>
<feature type="compositionally biased region" description="Low complexity" evidence="8">
    <location>
        <begin position="38"/>
        <end position="52"/>
    </location>
</feature>
<accession>A0A7M5WT98</accession>
<dbReference type="InterPro" id="IPR016491">
    <property type="entry name" value="Septin"/>
</dbReference>
<dbReference type="Pfam" id="PF00735">
    <property type="entry name" value="Septin"/>
    <property type="match status" value="1"/>
</dbReference>